<keyword evidence="2" id="KW-0472">Membrane</keyword>
<comment type="subcellular location">
    <subcellularLocation>
        <location evidence="1">Cell outer membrane</location>
    </subcellularLocation>
</comment>
<organism evidence="5 6">
    <name type="scientific">Apibacter mensalis</name>
    <dbReference type="NCBI Taxonomy" id="1586267"/>
    <lineage>
        <taxon>Bacteria</taxon>
        <taxon>Pseudomonadati</taxon>
        <taxon>Bacteroidota</taxon>
        <taxon>Flavobacteriia</taxon>
        <taxon>Flavobacteriales</taxon>
        <taxon>Weeksellaceae</taxon>
        <taxon>Apibacter</taxon>
    </lineage>
</organism>
<dbReference type="InterPro" id="IPR041700">
    <property type="entry name" value="OMP_b-brl_3"/>
</dbReference>
<reference evidence="5 6" key="1">
    <citation type="submission" date="2016-01" db="EMBL/GenBank/DDBJ databases">
        <authorList>
            <person name="McClelland M."/>
            <person name="Jain A."/>
            <person name="Saraogi P."/>
            <person name="Mendelson R."/>
            <person name="Westerman R."/>
            <person name="SanMiguel P."/>
            <person name="Csonka L."/>
        </authorList>
    </citation>
    <scope>NUCLEOTIDE SEQUENCE [LARGE SCALE GENOMIC DNA]</scope>
    <source>
        <strain evidence="5 6">R-53146</strain>
    </source>
</reference>
<evidence type="ECO:0000256" key="1">
    <source>
        <dbReference type="ARBA" id="ARBA00004442"/>
    </source>
</evidence>
<dbReference type="SUPFAM" id="SSF49478">
    <property type="entry name" value="Cna protein B-type domain"/>
    <property type="match status" value="1"/>
</dbReference>
<dbReference type="STRING" id="1586267.GCA_001418685_00854"/>
<dbReference type="OrthoDB" id="8764943at2"/>
<dbReference type="Pfam" id="PF14905">
    <property type="entry name" value="OMP_b-brl_3"/>
    <property type="match status" value="1"/>
</dbReference>
<dbReference type="SUPFAM" id="SSF56935">
    <property type="entry name" value="Porins"/>
    <property type="match status" value="1"/>
</dbReference>
<dbReference type="InterPro" id="IPR036942">
    <property type="entry name" value="Beta-barrel_TonB_sf"/>
</dbReference>
<sequence length="745" mass="86297">MNSTVLEEDGFFAFSHLSPGNYTIEVKHWGKIVYAKNWDLKEDIDLGEIKVAVEKEIQQVTVTGNKKLIERKVDRMVFNVENSVFSSGGDVLDLLKVTPRVKVVNDQIELIGKSSLKVMVNDRLIPLSGDDLVNYLKSISSADVKNIEVITTPPAQYEAEGNSGLINIQLKKAKKDSWSSTIRTSYQQGFYGYGRAGGNFNYNKKKLTLGVSANYGNGLSQGIEKRKVFYPSQLWNEKDVGKYYENSVNSRFVVDYQLTPKWNTGIQYLINYSNPHSNSNDQTRLCAYGKKLDSLLQTHNHQESISRLNSVNGYSHFAIDSLGRKLKVNFDYFNYNKENEINYFTNTYDDTMKRIYSYFPVENRGTLEINNYSGKVDMEYPMKNIKLEYGTKVSFTKTESGLKNSRLKNGNSESTNKDNFNYTENTQAVYISVNKELKKWDFKAGLRMENTQTCGNSKITHQKNKNNYVKLFPTFYALYKANDNNSYSLSYSRRIERPDYNSVNPFRYYSNPYSYSEGNPFLKPILSHNIEFSYDYKGMLQSTFYYLIIKDSYSLLTRIDENNYIQYTKSENYFNTSAYAIYERFSYNKLKWLQASVGAIGQYLYTKSQAYPVTPKSQEGFYVQFETTNAFVFDEQQNYSSGFTYYYSTPSKSGDIGNGKEKNQLDLFFKAQVFNKKMQISLNINNILKDYDYRVIKIRNGIKSYNRGYYDSRYIRLSLSYKLGSSTIKTKNIEESNAEEKNRIH</sequence>
<evidence type="ECO:0000313" key="5">
    <source>
        <dbReference type="EMBL" id="CVK16016.1"/>
    </source>
</evidence>
<dbReference type="GO" id="GO:0009279">
    <property type="term" value="C:cell outer membrane"/>
    <property type="evidence" value="ECO:0007669"/>
    <property type="project" value="UniProtKB-SubCell"/>
</dbReference>
<dbReference type="PANTHER" id="PTHR40980:SF4">
    <property type="entry name" value="TONB-DEPENDENT RECEPTOR-LIKE BETA-BARREL DOMAIN-CONTAINING PROTEIN"/>
    <property type="match status" value="1"/>
</dbReference>
<dbReference type="AlphaFoldDB" id="A0A0X3ANS9"/>
<evidence type="ECO:0000259" key="4">
    <source>
        <dbReference type="Pfam" id="PF14905"/>
    </source>
</evidence>
<accession>A0A0X3ANS9</accession>
<feature type="domain" description="Outer membrane protein beta-barrel" evidence="4">
    <location>
        <begin position="319"/>
        <end position="721"/>
    </location>
</feature>
<keyword evidence="6" id="KW-1185">Reference proteome</keyword>
<evidence type="ECO:0000256" key="3">
    <source>
        <dbReference type="ARBA" id="ARBA00023237"/>
    </source>
</evidence>
<dbReference type="EMBL" id="FCOR01000004">
    <property type="protein sequence ID" value="CVK16016.1"/>
    <property type="molecule type" value="Genomic_DNA"/>
</dbReference>
<protein>
    <submittedName>
        <fullName evidence="5">Outer membrane receptor proteins, mostly Fe transport</fullName>
    </submittedName>
</protein>
<evidence type="ECO:0000313" key="6">
    <source>
        <dbReference type="Proteomes" id="UP000182761"/>
    </source>
</evidence>
<proteinExistence type="predicted"/>
<keyword evidence="3" id="KW-0998">Cell outer membrane</keyword>
<name>A0A0X3ANS9_9FLAO</name>
<dbReference type="Gene3D" id="2.40.170.20">
    <property type="entry name" value="TonB-dependent receptor, beta-barrel domain"/>
    <property type="match status" value="1"/>
</dbReference>
<dbReference type="PANTHER" id="PTHR40980">
    <property type="entry name" value="PLUG DOMAIN-CONTAINING PROTEIN"/>
    <property type="match status" value="1"/>
</dbReference>
<dbReference type="Proteomes" id="UP000182761">
    <property type="component" value="Unassembled WGS sequence"/>
</dbReference>
<keyword evidence="5" id="KW-0675">Receptor</keyword>
<gene>
    <name evidence="5" type="ORF">Ga0061079_104135</name>
</gene>
<evidence type="ECO:0000256" key="2">
    <source>
        <dbReference type="ARBA" id="ARBA00023136"/>
    </source>
</evidence>